<sequence length="51" mass="6034">MGDMKTDSFIMQLLLSDRCLGKVSTFHVSMTGRIRFVNTRHFCRRLIEWAK</sequence>
<keyword evidence="2" id="KW-1185">Reference proteome</keyword>
<comment type="caution">
    <text evidence="1">The sequence shown here is derived from an EMBL/GenBank/DDBJ whole genome shotgun (WGS) entry which is preliminary data.</text>
</comment>
<evidence type="ECO:0000313" key="1">
    <source>
        <dbReference type="EMBL" id="EQB14306.1"/>
    </source>
</evidence>
<proteinExistence type="predicted"/>
<dbReference type="AlphaFoldDB" id="T0HDB3"/>
<accession>T0HDB3</accession>
<reference evidence="1 2" key="1">
    <citation type="journal article" date="2013" name="Genome Announc.">
        <title>Genome Sequence of Novosphingobium lindaniclasticum LE124T, Isolated from a Hexachlorocyclohexane Dumpsite.</title>
        <authorList>
            <person name="Saxena A."/>
            <person name="Nayyar N."/>
            <person name="Sangwan N."/>
            <person name="Kumari R."/>
            <person name="Khurana J.P."/>
            <person name="Lal R."/>
        </authorList>
    </citation>
    <scope>NUCLEOTIDE SEQUENCE [LARGE SCALE GENOMIC DNA]</scope>
    <source>
        <strain evidence="1 2">LE124</strain>
    </source>
</reference>
<organism evidence="1 2">
    <name type="scientific">Novosphingobium lindaniclasticum LE124</name>
    <dbReference type="NCBI Taxonomy" id="1096930"/>
    <lineage>
        <taxon>Bacteria</taxon>
        <taxon>Pseudomonadati</taxon>
        <taxon>Pseudomonadota</taxon>
        <taxon>Alphaproteobacteria</taxon>
        <taxon>Sphingomonadales</taxon>
        <taxon>Sphingomonadaceae</taxon>
        <taxon>Novosphingobium</taxon>
    </lineage>
</organism>
<evidence type="ECO:0000313" key="2">
    <source>
        <dbReference type="Proteomes" id="UP000015527"/>
    </source>
</evidence>
<gene>
    <name evidence="1" type="ORF">L284_12995</name>
</gene>
<protein>
    <submittedName>
        <fullName evidence="1">Uncharacterized protein</fullName>
    </submittedName>
</protein>
<dbReference type="PATRIC" id="fig|1096930.3.peg.2591"/>
<name>T0HDB3_9SPHN</name>
<dbReference type="EMBL" id="ATHL01000082">
    <property type="protein sequence ID" value="EQB14306.1"/>
    <property type="molecule type" value="Genomic_DNA"/>
</dbReference>
<dbReference type="RefSeq" id="WP_021234431.1">
    <property type="nucleotide sequence ID" value="NZ_ATHL01000082.1"/>
</dbReference>
<dbReference type="Proteomes" id="UP000015527">
    <property type="component" value="Unassembled WGS sequence"/>
</dbReference>